<feature type="non-terminal residue" evidence="2">
    <location>
        <position position="207"/>
    </location>
</feature>
<dbReference type="Gene3D" id="2.130.10.10">
    <property type="entry name" value="YVTN repeat-like/Quinoprotein amine dehydrogenase"/>
    <property type="match status" value="1"/>
</dbReference>
<comment type="caution">
    <text evidence="2">The sequence shown here is derived from an EMBL/GenBank/DDBJ whole genome shotgun (WGS) entry which is preliminary data.</text>
</comment>
<evidence type="ECO:0000313" key="2">
    <source>
        <dbReference type="EMBL" id="KUK78125.1"/>
    </source>
</evidence>
<evidence type="ECO:0000256" key="1">
    <source>
        <dbReference type="SAM" id="SignalP"/>
    </source>
</evidence>
<dbReference type="SUPFAM" id="SSF63829">
    <property type="entry name" value="Calcium-dependent phosphotriesterase"/>
    <property type="match status" value="1"/>
</dbReference>
<dbReference type="AlphaFoldDB" id="A0A101HJT0"/>
<keyword evidence="1" id="KW-0732">Signal</keyword>
<sequence length="207" mass="24360">MRYTVNIFFLLLSLMSEANNYDIRVLSNKDGLSNSSVNVVFQDSNKLMWFGTWDGLNMYNGKEFRVYKPSTGNAESISNNIIRDIIEEKKDILWIATDFGINRLNIRENKFERFFVDSLHREVTNEHSYLIAGNRSGRIIASVYQQGIYFFHSINNRFEPLDIDEPLNIRKIIIDDKDQLWILTKEKLLFKIALRQHEDQLIVTDID</sequence>
<protein>
    <recommendedName>
        <fullName evidence="4">Hybrid sensor histidine kinase/response regulator</fullName>
    </recommendedName>
</protein>
<name>A0A101HJT0_9BACT</name>
<gene>
    <name evidence="2" type="ORF">XD92_0505</name>
</gene>
<organism evidence="2 3">
    <name type="scientific">Proteiniphilum acetatigenes</name>
    <dbReference type="NCBI Taxonomy" id="294710"/>
    <lineage>
        <taxon>Bacteria</taxon>
        <taxon>Pseudomonadati</taxon>
        <taxon>Bacteroidota</taxon>
        <taxon>Bacteroidia</taxon>
        <taxon>Bacteroidales</taxon>
        <taxon>Dysgonomonadaceae</taxon>
        <taxon>Proteiniphilum</taxon>
    </lineage>
</organism>
<evidence type="ECO:0008006" key="4">
    <source>
        <dbReference type="Google" id="ProtNLM"/>
    </source>
</evidence>
<dbReference type="Pfam" id="PF07494">
    <property type="entry name" value="Reg_prop"/>
    <property type="match status" value="1"/>
</dbReference>
<accession>A0A101HJT0</accession>
<dbReference type="InterPro" id="IPR011110">
    <property type="entry name" value="Reg_prop"/>
</dbReference>
<dbReference type="Proteomes" id="UP000053860">
    <property type="component" value="Unassembled WGS sequence"/>
</dbReference>
<feature type="signal peptide" evidence="1">
    <location>
        <begin position="1"/>
        <end position="18"/>
    </location>
</feature>
<evidence type="ECO:0000313" key="3">
    <source>
        <dbReference type="Proteomes" id="UP000053860"/>
    </source>
</evidence>
<reference evidence="3" key="1">
    <citation type="journal article" date="2015" name="MBio">
        <title>Genome-Resolved Metagenomic Analysis Reveals Roles for Candidate Phyla and Other Microbial Community Members in Biogeochemical Transformations in Oil Reservoirs.</title>
        <authorList>
            <person name="Hu P."/>
            <person name="Tom L."/>
            <person name="Singh A."/>
            <person name="Thomas B.C."/>
            <person name="Baker B.J."/>
            <person name="Piceno Y.M."/>
            <person name="Andersen G.L."/>
            <person name="Banfield J.F."/>
        </authorList>
    </citation>
    <scope>NUCLEOTIDE SEQUENCE [LARGE SCALE GENOMIC DNA]</scope>
</reference>
<proteinExistence type="predicted"/>
<dbReference type="InterPro" id="IPR015943">
    <property type="entry name" value="WD40/YVTN_repeat-like_dom_sf"/>
</dbReference>
<feature type="chain" id="PRO_5007096958" description="Hybrid sensor histidine kinase/response regulator" evidence="1">
    <location>
        <begin position="19"/>
        <end position="207"/>
    </location>
</feature>
<dbReference type="EMBL" id="LGGN01000069">
    <property type="protein sequence ID" value="KUK78125.1"/>
    <property type="molecule type" value="Genomic_DNA"/>
</dbReference>